<dbReference type="Gene3D" id="3.30.420.40">
    <property type="match status" value="1"/>
</dbReference>
<evidence type="ECO:0000256" key="1">
    <source>
        <dbReference type="ARBA" id="ARBA00007125"/>
    </source>
</evidence>
<gene>
    <name evidence="3" type="ORF">FC80_GL000004</name>
</gene>
<dbReference type="Pfam" id="PF02541">
    <property type="entry name" value="Ppx-GppA"/>
    <property type="match status" value="1"/>
</dbReference>
<protein>
    <submittedName>
        <fullName evidence="3">Exopolyphosphatase</fullName>
    </submittedName>
</protein>
<dbReference type="GO" id="GO:0016462">
    <property type="term" value="F:pyrophosphatase activity"/>
    <property type="evidence" value="ECO:0007669"/>
    <property type="project" value="TreeGrafter"/>
</dbReference>
<proteinExistence type="inferred from homology"/>
<dbReference type="Gene3D" id="3.30.420.150">
    <property type="entry name" value="Exopolyphosphatase. Domain 2"/>
    <property type="match status" value="1"/>
</dbReference>
<evidence type="ECO:0000313" key="3">
    <source>
        <dbReference type="EMBL" id="KRM92916.1"/>
    </source>
</evidence>
<dbReference type="STRING" id="1423729.FC80_GL000004"/>
<dbReference type="SUPFAM" id="SSF53067">
    <property type="entry name" value="Actin-like ATPase domain"/>
    <property type="match status" value="2"/>
</dbReference>
<organism evidence="3 4">
    <name type="scientific">Liquorilactobacillus cacaonum DSM 21116</name>
    <dbReference type="NCBI Taxonomy" id="1423729"/>
    <lineage>
        <taxon>Bacteria</taxon>
        <taxon>Bacillati</taxon>
        <taxon>Bacillota</taxon>
        <taxon>Bacilli</taxon>
        <taxon>Lactobacillales</taxon>
        <taxon>Lactobacillaceae</taxon>
        <taxon>Liquorilactobacillus</taxon>
    </lineage>
</organism>
<feature type="domain" description="Ppx/GppA phosphatase N-terminal" evidence="2">
    <location>
        <begin position="38"/>
        <end position="318"/>
    </location>
</feature>
<dbReference type="InterPro" id="IPR043129">
    <property type="entry name" value="ATPase_NBD"/>
</dbReference>
<dbReference type="InterPro" id="IPR050273">
    <property type="entry name" value="GppA/Ppx_hydrolase"/>
</dbReference>
<evidence type="ECO:0000313" key="4">
    <source>
        <dbReference type="Proteomes" id="UP000051131"/>
    </source>
</evidence>
<evidence type="ECO:0000259" key="2">
    <source>
        <dbReference type="Pfam" id="PF02541"/>
    </source>
</evidence>
<dbReference type="CDD" id="cd24052">
    <property type="entry name" value="ASKHA_NBD_HpPPX-GppA-like"/>
    <property type="match status" value="1"/>
</dbReference>
<dbReference type="InterPro" id="IPR003695">
    <property type="entry name" value="Ppx_GppA_N"/>
</dbReference>
<dbReference type="PANTHER" id="PTHR30005">
    <property type="entry name" value="EXOPOLYPHOSPHATASE"/>
    <property type="match status" value="1"/>
</dbReference>
<comment type="similarity">
    <text evidence="1">Belongs to the GppA/Ppx family.</text>
</comment>
<dbReference type="EMBL" id="AYZE01000001">
    <property type="protein sequence ID" value="KRM92916.1"/>
    <property type="molecule type" value="Genomic_DNA"/>
</dbReference>
<sequence length="321" mass="35975">MKEIVGGMGLKNLVVLDFGSNSVRLSINKIQKLGSKYKFTEIKRLKETTRLAEGMGKSNQKELSHAAIKRTVNAIKYFKRIYQEYSDYRVFSIATAAVREASNSQIFIDEVLALTGSRIRVLSGKDEAYYDYLGVTSTLNIKDCLIVDMGGGSVELALVKNTNLKESISLPYGAVSLSEKFCQSGLISIQNMEKFKQFSNKLFDNLLWLEQAKLLPVVLLGGCNRTVARINRVEKGFNDLDNIHGYELAVGDFKKIYERLLGCSIKERMNIAGMEEARADIILAGMTPLELLFERLNSTKIIFSESGAREGFLYQLVNEKS</sequence>
<comment type="caution">
    <text evidence="3">The sequence shown here is derived from an EMBL/GenBank/DDBJ whole genome shotgun (WGS) entry which is preliminary data.</text>
</comment>
<name>A0A0R2CTI8_9LACO</name>
<accession>A0A0R2CTI8</accession>
<dbReference type="PANTHER" id="PTHR30005:SF0">
    <property type="entry name" value="RETROGRADE REGULATION PROTEIN 2"/>
    <property type="match status" value="1"/>
</dbReference>
<reference evidence="3 4" key="1">
    <citation type="journal article" date="2015" name="Genome Announc.">
        <title>Expanding the biotechnology potential of lactobacilli through comparative genomics of 213 strains and associated genera.</title>
        <authorList>
            <person name="Sun Z."/>
            <person name="Harris H.M."/>
            <person name="McCann A."/>
            <person name="Guo C."/>
            <person name="Argimon S."/>
            <person name="Zhang W."/>
            <person name="Yang X."/>
            <person name="Jeffery I.B."/>
            <person name="Cooney J.C."/>
            <person name="Kagawa T.F."/>
            <person name="Liu W."/>
            <person name="Song Y."/>
            <person name="Salvetti E."/>
            <person name="Wrobel A."/>
            <person name="Rasinkangas P."/>
            <person name="Parkhill J."/>
            <person name="Rea M.C."/>
            <person name="O'Sullivan O."/>
            <person name="Ritari J."/>
            <person name="Douillard F.P."/>
            <person name="Paul Ross R."/>
            <person name="Yang R."/>
            <person name="Briner A.E."/>
            <person name="Felis G.E."/>
            <person name="de Vos W.M."/>
            <person name="Barrangou R."/>
            <person name="Klaenhammer T.R."/>
            <person name="Caufield P.W."/>
            <person name="Cui Y."/>
            <person name="Zhang H."/>
            <person name="O'Toole P.W."/>
        </authorList>
    </citation>
    <scope>NUCLEOTIDE SEQUENCE [LARGE SCALE GENOMIC DNA]</scope>
    <source>
        <strain evidence="3 4">DSM 21116</strain>
    </source>
</reference>
<keyword evidence="4" id="KW-1185">Reference proteome</keyword>
<dbReference type="Proteomes" id="UP000051131">
    <property type="component" value="Unassembled WGS sequence"/>
</dbReference>
<dbReference type="AlphaFoldDB" id="A0A0R2CTI8"/>
<dbReference type="PATRIC" id="fig|1423729.3.peg.4"/>